<proteinExistence type="predicted"/>
<dbReference type="EMBL" id="UINC01159097">
    <property type="protein sequence ID" value="SVD57001.1"/>
    <property type="molecule type" value="Genomic_DNA"/>
</dbReference>
<gene>
    <name evidence="1" type="ORF">METZ01_LOCUS409855</name>
</gene>
<sequence>MTAAEIDHVIAAVRKTCQRTARIPTNANA</sequence>
<name>A0A382WFW5_9ZZZZ</name>
<protein>
    <submittedName>
        <fullName evidence="1">Uncharacterized protein</fullName>
    </submittedName>
</protein>
<dbReference type="AlphaFoldDB" id="A0A382WFW5"/>
<reference evidence="1" key="1">
    <citation type="submission" date="2018-05" db="EMBL/GenBank/DDBJ databases">
        <authorList>
            <person name="Lanie J.A."/>
            <person name="Ng W.-L."/>
            <person name="Kazmierczak K.M."/>
            <person name="Andrzejewski T.M."/>
            <person name="Davidsen T.M."/>
            <person name="Wayne K.J."/>
            <person name="Tettelin H."/>
            <person name="Glass J.I."/>
            <person name="Rusch D."/>
            <person name="Podicherti R."/>
            <person name="Tsui H.-C.T."/>
            <person name="Winkler M.E."/>
        </authorList>
    </citation>
    <scope>NUCLEOTIDE SEQUENCE</scope>
</reference>
<accession>A0A382WFW5</accession>
<organism evidence="1">
    <name type="scientific">marine metagenome</name>
    <dbReference type="NCBI Taxonomy" id="408172"/>
    <lineage>
        <taxon>unclassified sequences</taxon>
        <taxon>metagenomes</taxon>
        <taxon>ecological metagenomes</taxon>
    </lineage>
</organism>
<evidence type="ECO:0000313" key="1">
    <source>
        <dbReference type="EMBL" id="SVD57001.1"/>
    </source>
</evidence>